<sequence>MLLISKEIEPFVKSYIYSDYFENLEDFKKFLNVQLQEYARRLGLNELFQEIDNNTVEKLLAAIEENFPIKMETIRNQNKYVAKGNFNLQIKFSLFFKLRNFGAKLKLVEFTTNFLKKYLDILYSRTLEIFENNLISRYGDLSKHRKEKI</sequence>
<protein>
    <submittedName>
        <fullName evidence="1">Uncharacterized protein</fullName>
    </submittedName>
</protein>
<dbReference type="EMBL" id="CAJNOC010005646">
    <property type="protein sequence ID" value="CAF1058050.1"/>
    <property type="molecule type" value="Genomic_DNA"/>
</dbReference>
<comment type="caution">
    <text evidence="1">The sequence shown here is derived from an EMBL/GenBank/DDBJ whole genome shotgun (WGS) entry which is preliminary data.</text>
</comment>
<evidence type="ECO:0000313" key="2">
    <source>
        <dbReference type="Proteomes" id="UP000663879"/>
    </source>
</evidence>
<keyword evidence="2" id="KW-1185">Reference proteome</keyword>
<dbReference type="Proteomes" id="UP000663879">
    <property type="component" value="Unassembled WGS sequence"/>
</dbReference>
<evidence type="ECO:0000313" key="1">
    <source>
        <dbReference type="EMBL" id="CAF1058050.1"/>
    </source>
</evidence>
<accession>A0A814L137</accession>
<proteinExistence type="predicted"/>
<gene>
    <name evidence="1" type="ORF">OXX778_LOCUS19150</name>
</gene>
<dbReference type="AlphaFoldDB" id="A0A814L137"/>
<name>A0A814L137_9BILA</name>
<organism evidence="1 2">
    <name type="scientific">Brachionus calyciflorus</name>
    <dbReference type="NCBI Taxonomy" id="104777"/>
    <lineage>
        <taxon>Eukaryota</taxon>
        <taxon>Metazoa</taxon>
        <taxon>Spiralia</taxon>
        <taxon>Gnathifera</taxon>
        <taxon>Rotifera</taxon>
        <taxon>Eurotatoria</taxon>
        <taxon>Monogononta</taxon>
        <taxon>Pseudotrocha</taxon>
        <taxon>Ploima</taxon>
        <taxon>Brachionidae</taxon>
        <taxon>Brachionus</taxon>
    </lineage>
</organism>
<reference evidence="1" key="1">
    <citation type="submission" date="2021-02" db="EMBL/GenBank/DDBJ databases">
        <authorList>
            <person name="Nowell W R."/>
        </authorList>
    </citation>
    <scope>NUCLEOTIDE SEQUENCE</scope>
    <source>
        <strain evidence="1">Ploen Becks lab</strain>
    </source>
</reference>